<keyword evidence="3" id="KW-1185">Reference proteome</keyword>
<dbReference type="EMBL" id="BSPL01000019">
    <property type="protein sequence ID" value="GLS72042.1"/>
    <property type="molecule type" value="Genomic_DNA"/>
</dbReference>
<comment type="caution">
    <text evidence="2">The sequence shown here is derived from an EMBL/GenBank/DDBJ whole genome shotgun (WGS) entry which is preliminary data.</text>
</comment>
<feature type="compositionally biased region" description="Basic and acidic residues" evidence="1">
    <location>
        <begin position="303"/>
        <end position="318"/>
    </location>
</feature>
<dbReference type="AlphaFoldDB" id="A0AA37WU85"/>
<evidence type="ECO:0000313" key="3">
    <source>
        <dbReference type="Proteomes" id="UP001157440"/>
    </source>
</evidence>
<evidence type="ECO:0000313" key="2">
    <source>
        <dbReference type="EMBL" id="GLS72042.1"/>
    </source>
</evidence>
<protein>
    <recommendedName>
        <fullName evidence="4">DUF1643 domain-containing protein</fullName>
    </recommendedName>
</protein>
<evidence type="ECO:0000256" key="1">
    <source>
        <dbReference type="SAM" id="MobiDB-lite"/>
    </source>
</evidence>
<dbReference type="Pfam" id="PF07799">
    <property type="entry name" value="DUF1643"/>
    <property type="match status" value="1"/>
</dbReference>
<dbReference type="InterPro" id="IPR012441">
    <property type="entry name" value="DUF1643"/>
</dbReference>
<dbReference type="RefSeq" id="WP_238196148.1">
    <property type="nucleotide sequence ID" value="NZ_BPQZ01000008.1"/>
</dbReference>
<evidence type="ECO:0008006" key="4">
    <source>
        <dbReference type="Google" id="ProtNLM"/>
    </source>
</evidence>
<name>A0AA37WU85_9HYPH</name>
<sequence length="318" mass="35276">MSAFVFATREPLGVPFDDTIARSANLSRCGARRFTLTRTWSLESGHVCFIGLNPSTADHRQDDPTVRRWIRSARSWGYGGFTAVNPYPLRTSSPAECRAWAQYMVNGPDWYARDVIHFSNLPTLVREAKAVALVLACWGAGAWDPEFVDHVFEEITTGEAPWPDVHCFGLTADGSPIHPMARGRSRIPDHAQPVLWKAAATGGAVPRSVPRAPAVRFSIDPADIPAEKVARRLHLTPAQFDAVRTRLFIRGFPRADPDTGMYCLEAIDRWQLHRHTGLFPELTTPDPAVSGAAPKKSLGAMAREAHERRQAPERVRPD</sequence>
<organism evidence="2 3">
    <name type="scientific">Methylobacterium tardum</name>
    <dbReference type="NCBI Taxonomy" id="374432"/>
    <lineage>
        <taxon>Bacteria</taxon>
        <taxon>Pseudomonadati</taxon>
        <taxon>Pseudomonadota</taxon>
        <taxon>Alphaproteobacteria</taxon>
        <taxon>Hyphomicrobiales</taxon>
        <taxon>Methylobacteriaceae</taxon>
        <taxon>Methylobacterium</taxon>
    </lineage>
</organism>
<proteinExistence type="predicted"/>
<dbReference type="Proteomes" id="UP001157440">
    <property type="component" value="Unassembled WGS sequence"/>
</dbReference>
<reference evidence="3" key="1">
    <citation type="journal article" date="2019" name="Int. J. Syst. Evol. Microbiol.">
        <title>The Global Catalogue of Microorganisms (GCM) 10K type strain sequencing project: providing services to taxonomists for standard genome sequencing and annotation.</title>
        <authorList>
            <consortium name="The Broad Institute Genomics Platform"/>
            <consortium name="The Broad Institute Genome Sequencing Center for Infectious Disease"/>
            <person name="Wu L."/>
            <person name="Ma J."/>
        </authorList>
    </citation>
    <scope>NUCLEOTIDE SEQUENCE [LARGE SCALE GENOMIC DNA]</scope>
    <source>
        <strain evidence="3">NBRC 103632</strain>
    </source>
</reference>
<gene>
    <name evidence="2" type="ORF">GCM10007890_40550</name>
</gene>
<feature type="region of interest" description="Disordered" evidence="1">
    <location>
        <begin position="284"/>
        <end position="318"/>
    </location>
</feature>
<accession>A0AA37WU85</accession>